<reference evidence="2" key="1">
    <citation type="submission" date="2012-01" db="EMBL/GenBank/DDBJ databases">
        <title>The Genome Sequence of Treponema denticola OTK.</title>
        <authorList>
            <consortium name="The Broad Institute Genome Sequencing Platform"/>
            <person name="Earl A."/>
            <person name="Ward D."/>
            <person name="Feldgarden M."/>
            <person name="Gevers D."/>
            <person name="Blanton J.M."/>
            <person name="Fenno C.J."/>
            <person name="Baranova O.V."/>
            <person name="Mathney J."/>
            <person name="Dewhirst F.E."/>
            <person name="Izard J."/>
            <person name="Young S.K."/>
            <person name="Zeng Q."/>
            <person name="Gargeya S."/>
            <person name="Fitzgerald M."/>
            <person name="Haas B."/>
            <person name="Abouelleil A."/>
            <person name="Alvarado L."/>
            <person name="Arachchi H.M."/>
            <person name="Berlin A."/>
            <person name="Chapman S.B."/>
            <person name="Gearin G."/>
            <person name="Goldberg J."/>
            <person name="Griggs A."/>
            <person name="Gujja S."/>
            <person name="Hansen M."/>
            <person name="Heiman D."/>
            <person name="Howarth C."/>
            <person name="Larimer J."/>
            <person name="Lui A."/>
            <person name="MacDonald P.J.P."/>
            <person name="McCowen C."/>
            <person name="Montmayeur A."/>
            <person name="Murphy C."/>
            <person name="Neiman D."/>
            <person name="Pearson M."/>
            <person name="Priest M."/>
            <person name="Roberts A."/>
            <person name="Saif S."/>
            <person name="Shea T."/>
            <person name="Sisk P."/>
            <person name="Stolte C."/>
            <person name="Sykes S."/>
            <person name="Wortman J."/>
            <person name="Nusbaum C."/>
            <person name="Birren B."/>
        </authorList>
    </citation>
    <scope>NUCLEOTIDE SEQUENCE [LARGE SCALE GENOMIC DNA]</scope>
    <source>
        <strain evidence="2">OTK</strain>
    </source>
</reference>
<proteinExistence type="predicted"/>
<evidence type="ECO:0000256" key="1">
    <source>
        <dbReference type="SAM" id="Phobius"/>
    </source>
</evidence>
<dbReference type="AlphaFoldDB" id="A0A0F6MQQ8"/>
<sequence>MKKKLNFLLPVLLIAAGAFVSGYAFKWGFDIVGIALMFGGAGLATFFVVKKKDNKKLWIASLVCAWAGVVLLTVAGLVQFKGTIILALAGALLIGAYWRIEVKRE</sequence>
<feature type="transmembrane region" description="Helical" evidence="1">
    <location>
        <begin position="57"/>
        <end position="78"/>
    </location>
</feature>
<dbReference type="Proteomes" id="UP000011701">
    <property type="component" value="Chromosome"/>
</dbReference>
<feature type="transmembrane region" description="Helical" evidence="1">
    <location>
        <begin position="7"/>
        <end position="25"/>
    </location>
</feature>
<keyword evidence="1" id="KW-0812">Transmembrane</keyword>
<feature type="transmembrane region" description="Helical" evidence="1">
    <location>
        <begin position="84"/>
        <end position="100"/>
    </location>
</feature>
<keyword evidence="1" id="KW-1133">Transmembrane helix</keyword>
<dbReference type="RefSeq" id="WP_002690677.1">
    <property type="nucleotide sequence ID" value="NZ_CM001797.1"/>
</dbReference>
<gene>
    <name evidence="2" type="ORF">HMPREF9723_00443</name>
</gene>
<dbReference type="PATRIC" id="fig|999434.4.peg.464"/>
<comment type="caution">
    <text evidence="2">The sequence shown here is derived from an EMBL/GenBank/DDBJ whole genome shotgun (WGS) entry which is preliminary data.</text>
</comment>
<feature type="transmembrane region" description="Helical" evidence="1">
    <location>
        <begin position="31"/>
        <end position="50"/>
    </location>
</feature>
<name>A0A0F6MQQ8_TREDN</name>
<dbReference type="EMBL" id="AGDY01000004">
    <property type="protein sequence ID" value="EMB23305.1"/>
    <property type="molecule type" value="Genomic_DNA"/>
</dbReference>
<accession>A0A0F6MQQ8</accession>
<keyword evidence="1" id="KW-0472">Membrane</keyword>
<organism evidence="2">
    <name type="scientific">Treponema denticola OTK</name>
    <dbReference type="NCBI Taxonomy" id="999434"/>
    <lineage>
        <taxon>Bacteria</taxon>
        <taxon>Pseudomonadati</taxon>
        <taxon>Spirochaetota</taxon>
        <taxon>Spirochaetia</taxon>
        <taxon>Spirochaetales</taxon>
        <taxon>Treponemataceae</taxon>
        <taxon>Treponema</taxon>
    </lineage>
</organism>
<evidence type="ECO:0000313" key="2">
    <source>
        <dbReference type="EMBL" id="EMB23305.1"/>
    </source>
</evidence>
<protein>
    <submittedName>
        <fullName evidence="2">Uncharacterized protein</fullName>
    </submittedName>
</protein>
<dbReference type="HOGENOM" id="CLU_2235384_0_0_12"/>